<accession>Q0AA18</accession>
<dbReference type="EMBL" id="CP000453">
    <property type="protein sequence ID" value="ABI56319.1"/>
    <property type="molecule type" value="Genomic_DNA"/>
</dbReference>
<keyword evidence="3" id="KW-0949">S-adenosyl-L-methionine</keyword>
<dbReference type="SUPFAM" id="SSF53335">
    <property type="entry name" value="S-adenosyl-L-methionine-dependent methyltransferases"/>
    <property type="match status" value="1"/>
</dbReference>
<dbReference type="eggNOG" id="COG4122">
    <property type="taxonomic scope" value="Bacteria"/>
</dbReference>
<proteinExistence type="predicted"/>
<keyword evidence="5" id="KW-1185">Reference proteome</keyword>
<dbReference type="PROSITE" id="PS51682">
    <property type="entry name" value="SAM_OMT_I"/>
    <property type="match status" value="1"/>
</dbReference>
<dbReference type="OrthoDB" id="9799672at2"/>
<dbReference type="HOGENOM" id="CLU_067676_5_1_6"/>
<name>Q0AA18_ALKEH</name>
<dbReference type="Pfam" id="PF01596">
    <property type="entry name" value="Methyltransf_3"/>
    <property type="match status" value="1"/>
</dbReference>
<dbReference type="KEGG" id="aeh:Mlg_0966"/>
<dbReference type="InterPro" id="IPR050362">
    <property type="entry name" value="Cation-dep_OMT"/>
</dbReference>
<keyword evidence="1 4" id="KW-0489">Methyltransferase</keyword>
<reference evidence="5" key="1">
    <citation type="submission" date="2006-08" db="EMBL/GenBank/DDBJ databases">
        <title>Complete sequence of Alkalilimnicola ehrilichei MLHE-1.</title>
        <authorList>
            <person name="Copeland A."/>
            <person name="Lucas S."/>
            <person name="Lapidus A."/>
            <person name="Barry K."/>
            <person name="Detter J.C."/>
            <person name="Glavina del Rio T."/>
            <person name="Hammon N."/>
            <person name="Israni S."/>
            <person name="Dalin E."/>
            <person name="Tice H."/>
            <person name="Pitluck S."/>
            <person name="Sims D."/>
            <person name="Brettin T."/>
            <person name="Bruce D."/>
            <person name="Han C."/>
            <person name="Tapia R."/>
            <person name="Gilna P."/>
            <person name="Schmutz J."/>
            <person name="Larimer F."/>
            <person name="Land M."/>
            <person name="Hauser L."/>
            <person name="Kyrpides N."/>
            <person name="Mikhailova N."/>
            <person name="Oremland R.S."/>
            <person name="Hoeft S.E."/>
            <person name="Switzer-Blum J."/>
            <person name="Kulp T."/>
            <person name="King G."/>
            <person name="Tabita R."/>
            <person name="Witte B."/>
            <person name="Santini J.M."/>
            <person name="Basu P."/>
            <person name="Hollibaugh J.T."/>
            <person name="Xie G."/>
            <person name="Stolz J.F."/>
            <person name="Richardson P."/>
        </authorList>
    </citation>
    <scope>NUCLEOTIDE SEQUENCE [LARGE SCALE GENOMIC DNA]</scope>
    <source>
        <strain evidence="5">ATCC BAA-1101 / DSM 17681 / MLHE-1</strain>
    </source>
</reference>
<dbReference type="PANTHER" id="PTHR10509">
    <property type="entry name" value="O-METHYLTRANSFERASE-RELATED"/>
    <property type="match status" value="1"/>
</dbReference>
<dbReference type="InterPro" id="IPR029063">
    <property type="entry name" value="SAM-dependent_MTases_sf"/>
</dbReference>
<evidence type="ECO:0000256" key="3">
    <source>
        <dbReference type="ARBA" id="ARBA00022691"/>
    </source>
</evidence>
<dbReference type="EC" id="2.1.1.104" evidence="4"/>
<dbReference type="CDD" id="cd02440">
    <property type="entry name" value="AdoMet_MTases"/>
    <property type="match status" value="1"/>
</dbReference>
<evidence type="ECO:0000313" key="4">
    <source>
        <dbReference type="EMBL" id="ABI56319.1"/>
    </source>
</evidence>
<evidence type="ECO:0000256" key="1">
    <source>
        <dbReference type="ARBA" id="ARBA00022603"/>
    </source>
</evidence>
<protein>
    <submittedName>
        <fullName evidence="4">Caffeoyl-CoA O-methyltransferase</fullName>
        <ecNumber evidence="4">2.1.1.104</ecNumber>
    </submittedName>
</protein>
<dbReference type="Gene3D" id="3.40.50.150">
    <property type="entry name" value="Vaccinia Virus protein VP39"/>
    <property type="match status" value="1"/>
</dbReference>
<gene>
    <name evidence="4" type="ordered locus">Mlg_0966</name>
</gene>
<keyword evidence="2 4" id="KW-0808">Transferase</keyword>
<organism evidence="4 5">
    <name type="scientific">Alkalilimnicola ehrlichii (strain ATCC BAA-1101 / DSM 17681 / MLHE-1)</name>
    <dbReference type="NCBI Taxonomy" id="187272"/>
    <lineage>
        <taxon>Bacteria</taxon>
        <taxon>Pseudomonadati</taxon>
        <taxon>Pseudomonadota</taxon>
        <taxon>Gammaproteobacteria</taxon>
        <taxon>Chromatiales</taxon>
        <taxon>Ectothiorhodospiraceae</taxon>
        <taxon>Alkalilimnicola</taxon>
    </lineage>
</organism>
<evidence type="ECO:0000256" key="2">
    <source>
        <dbReference type="ARBA" id="ARBA00022679"/>
    </source>
</evidence>
<dbReference type="Proteomes" id="UP000001962">
    <property type="component" value="Chromosome"/>
</dbReference>
<dbReference type="PANTHER" id="PTHR10509:SF14">
    <property type="entry name" value="CAFFEOYL-COA O-METHYLTRANSFERASE 3-RELATED"/>
    <property type="match status" value="1"/>
</dbReference>
<dbReference type="InterPro" id="IPR002935">
    <property type="entry name" value="SAM_O-MeTrfase"/>
</dbReference>
<dbReference type="GO" id="GO:0032259">
    <property type="term" value="P:methylation"/>
    <property type="evidence" value="ECO:0007669"/>
    <property type="project" value="UniProtKB-KW"/>
</dbReference>
<sequence>MTGLSIGLDERLGTYLQAVGVREDDTLRRLREATAELPNAQMQSAPEQGALMQLLARLMGARRVIEVGTFTGYGALWMARALPADGRLVCCELEQRYIDFARPYWREAEVEGRIEVRLGPALATLDALLAEGGAGAWDMAFIDADKTGYVDYYERCLRLVRDNGLILVDNTLWYGRVADPEVADESTEAIRHFNRSVAEDDRVDVALVPIADGLTFCRKRAE</sequence>
<dbReference type="GO" id="GO:0042409">
    <property type="term" value="F:caffeoyl-CoA O-methyltransferase activity"/>
    <property type="evidence" value="ECO:0007669"/>
    <property type="project" value="UniProtKB-EC"/>
</dbReference>
<dbReference type="RefSeq" id="WP_011628714.1">
    <property type="nucleotide sequence ID" value="NC_008340.1"/>
</dbReference>
<evidence type="ECO:0000313" key="5">
    <source>
        <dbReference type="Proteomes" id="UP000001962"/>
    </source>
</evidence>
<dbReference type="AlphaFoldDB" id="Q0AA18"/>